<dbReference type="AlphaFoldDB" id="A0A0B7GY63"/>
<accession>A0A0B7GY63</accession>
<proteinExistence type="predicted"/>
<evidence type="ECO:0000313" key="2">
    <source>
        <dbReference type="Proteomes" id="UP000042527"/>
    </source>
</evidence>
<evidence type="ECO:0000313" key="1">
    <source>
        <dbReference type="EMBL" id="CEM61566.1"/>
    </source>
</evidence>
<organism evidence="1 2">
    <name type="scientific">Treponema phagedenis</name>
    <dbReference type="NCBI Taxonomy" id="162"/>
    <lineage>
        <taxon>Bacteria</taxon>
        <taxon>Pseudomonadati</taxon>
        <taxon>Spirochaetota</taxon>
        <taxon>Spirochaetia</taxon>
        <taxon>Spirochaetales</taxon>
        <taxon>Treponemataceae</taxon>
        <taxon>Treponema</taxon>
    </lineage>
</organism>
<sequence length="44" mass="5121">MQKTPHRKNESDMAQRRAMYHRHKNVPAGYCVCLIADVQHTGQI</sequence>
<name>A0A0B7GY63_TREPH</name>
<protein>
    <submittedName>
        <fullName evidence="1">Uncharacterized protein</fullName>
    </submittedName>
</protein>
<keyword evidence="2" id="KW-1185">Reference proteome</keyword>
<dbReference type="EMBL" id="CDNC01000012">
    <property type="protein sequence ID" value="CEM61566.1"/>
    <property type="molecule type" value="Genomic_DNA"/>
</dbReference>
<reference evidence="2" key="1">
    <citation type="submission" date="2015-01" db="EMBL/GenBank/DDBJ databases">
        <authorList>
            <person name="Manzoor Shahid"/>
            <person name="Zubair Saima"/>
        </authorList>
    </citation>
    <scope>NUCLEOTIDE SEQUENCE [LARGE SCALE GENOMIC DNA]</scope>
    <source>
        <strain evidence="2">V1</strain>
    </source>
</reference>
<dbReference type="Proteomes" id="UP000042527">
    <property type="component" value="Unassembled WGS sequence"/>
</dbReference>
<gene>
    <name evidence="1" type="ORF">TPHV1_20103</name>
</gene>